<protein>
    <recommendedName>
        <fullName evidence="6">Transmembrane protein</fullName>
    </recommendedName>
</protein>
<keyword evidence="5" id="KW-1185">Reference proteome</keyword>
<evidence type="ECO:0000313" key="4">
    <source>
        <dbReference type="Proteomes" id="UP000078550"/>
    </source>
</evidence>
<dbReference type="Proteomes" id="UP000078550">
    <property type="component" value="Unassembled WGS sequence"/>
</dbReference>
<reference evidence="3" key="1">
    <citation type="submission" date="2016-05" db="EMBL/GenBank/DDBJ databases">
        <authorList>
            <person name="Lavstsen T."/>
            <person name="Jespersen J.S."/>
        </authorList>
    </citation>
    <scope>NUCLEOTIDE SEQUENCE [LARGE SCALE GENOMIC DNA]</scope>
</reference>
<dbReference type="EMBL" id="FLRE01000179">
    <property type="protein sequence ID" value="SBT45470.1"/>
    <property type="molecule type" value="Genomic_DNA"/>
</dbReference>
<gene>
    <name evidence="2" type="ORF">POVWA1_001400</name>
    <name evidence="3" type="ORF">POVWA2_050010</name>
</gene>
<accession>A0A1A8ZNK6</accession>
<name>A0A1A8ZNK6_PLAOA</name>
<evidence type="ECO:0008006" key="6">
    <source>
        <dbReference type="Google" id="ProtNLM"/>
    </source>
</evidence>
<keyword evidence="1" id="KW-0472">Membrane</keyword>
<evidence type="ECO:0000313" key="2">
    <source>
        <dbReference type="EMBL" id="SBT30477.1"/>
    </source>
</evidence>
<organism evidence="3 4">
    <name type="scientific">Plasmodium ovale wallikeri</name>
    <dbReference type="NCBI Taxonomy" id="864142"/>
    <lineage>
        <taxon>Eukaryota</taxon>
        <taxon>Sar</taxon>
        <taxon>Alveolata</taxon>
        <taxon>Apicomplexa</taxon>
        <taxon>Aconoidasida</taxon>
        <taxon>Haemosporida</taxon>
        <taxon>Plasmodiidae</taxon>
        <taxon>Plasmodium</taxon>
        <taxon>Plasmodium (Plasmodium)</taxon>
    </lineage>
</organism>
<reference evidence="4 5" key="2">
    <citation type="submission" date="2016-05" db="EMBL/GenBank/DDBJ databases">
        <authorList>
            <person name="Naeem Raeece"/>
        </authorList>
    </citation>
    <scope>NUCLEOTIDE SEQUENCE [LARGE SCALE GENOMIC DNA]</scope>
</reference>
<evidence type="ECO:0000313" key="5">
    <source>
        <dbReference type="Proteomes" id="UP000078555"/>
    </source>
</evidence>
<keyword evidence="1" id="KW-1133">Transmembrane helix</keyword>
<dbReference type="AlphaFoldDB" id="A0A1A8ZNK6"/>
<feature type="transmembrane region" description="Helical" evidence="1">
    <location>
        <begin position="73"/>
        <end position="99"/>
    </location>
</feature>
<feature type="transmembrane region" description="Helical" evidence="1">
    <location>
        <begin position="48"/>
        <end position="67"/>
    </location>
</feature>
<proteinExistence type="predicted"/>
<keyword evidence="1" id="KW-0812">Transmembrane</keyword>
<dbReference type="EMBL" id="FLRD01000001">
    <property type="protein sequence ID" value="SBT30477.1"/>
    <property type="molecule type" value="Genomic_DNA"/>
</dbReference>
<evidence type="ECO:0000256" key="1">
    <source>
        <dbReference type="SAM" id="Phobius"/>
    </source>
</evidence>
<sequence length="137" mass="15589">MSVHTCLVRCGNYVSIDIRTHVRAYACSGKDSSRERSKQSRKKRSSPFFVPPLCASSFVPPLCASSFVPPLLYLLFCASSFAPLFCASSFVPLFCTYTYGSYVGTHPFRTWLVRTVIACFNRWKSINIFTMWKNQNE</sequence>
<dbReference type="Proteomes" id="UP000078555">
    <property type="component" value="Unassembled WGS sequence"/>
</dbReference>
<evidence type="ECO:0000313" key="3">
    <source>
        <dbReference type="EMBL" id="SBT45470.1"/>
    </source>
</evidence>